<evidence type="ECO:0000259" key="10">
    <source>
        <dbReference type="PROSITE" id="PS50011"/>
    </source>
</evidence>
<evidence type="ECO:0000256" key="9">
    <source>
        <dbReference type="SAM" id="Phobius"/>
    </source>
</evidence>
<keyword evidence="6 9" id="KW-0812">Transmembrane</keyword>
<dbReference type="EMBL" id="JANQAO010000001">
    <property type="protein sequence ID" value="MDM5147223.1"/>
    <property type="molecule type" value="Genomic_DNA"/>
</dbReference>
<protein>
    <submittedName>
        <fullName evidence="11">2-polyprenylphenol 6-hydroxylase</fullName>
    </submittedName>
</protein>
<keyword evidence="8 9" id="KW-0472">Membrane</keyword>
<dbReference type="InterPro" id="IPR000719">
    <property type="entry name" value="Prot_kinase_dom"/>
</dbReference>
<gene>
    <name evidence="11" type="primary">ubiB</name>
    <name evidence="11" type="ORF">NQX30_02390</name>
</gene>
<evidence type="ECO:0000256" key="2">
    <source>
        <dbReference type="ARBA" id="ARBA00009670"/>
    </source>
</evidence>
<organism evidence="11 12">
    <name type="scientific">Candidatus Doriopsillibacter californiensis</name>
    <dbReference type="NCBI Taxonomy" id="2970740"/>
    <lineage>
        <taxon>Bacteria</taxon>
        <taxon>Pseudomonadati</taxon>
        <taxon>Pseudomonadota</taxon>
        <taxon>Gammaproteobacteria</taxon>
        <taxon>Candidatus Tethybacterales</taxon>
        <taxon>Candidatus Persebacteraceae</taxon>
        <taxon>Candidatus Doriopsillibacter</taxon>
    </lineage>
</organism>
<reference evidence="11" key="1">
    <citation type="submission" date="2022-08" db="EMBL/GenBank/DDBJ databases">
        <authorList>
            <person name="Dzunkova M."/>
            <person name="La Clair J."/>
            <person name="Tyml T."/>
            <person name="Doud D."/>
            <person name="Schulz F."/>
            <person name="Piquer S."/>
            <person name="Porcel Sanchis D."/>
            <person name="Osborn A."/>
            <person name="Robinson D."/>
            <person name="Louie K.B."/>
            <person name="Bowen B.P."/>
            <person name="Bowers R."/>
            <person name="Lee J."/>
            <person name="Arnau Llombart V."/>
            <person name="Diaz Villanueva W."/>
            <person name="Gosliner T."/>
            <person name="Northen T."/>
            <person name="Cheng J.-F."/>
            <person name="Burkart M.D."/>
            <person name="Woyke T."/>
        </authorList>
    </citation>
    <scope>NUCLEOTIDE SEQUENCE</scope>
    <source>
        <strain evidence="11">Df01</strain>
    </source>
</reference>
<feature type="domain" description="Protein kinase" evidence="10">
    <location>
        <begin position="114"/>
        <end position="419"/>
    </location>
</feature>
<comment type="caution">
    <text evidence="11">The sequence shown here is derived from an EMBL/GenBank/DDBJ whole genome shotgun (WGS) entry which is preliminary data.</text>
</comment>
<dbReference type="PANTHER" id="PTHR10566:SF113">
    <property type="entry name" value="PROTEIN ACTIVITY OF BC1 COMPLEX KINASE 7, CHLOROPLASTIC"/>
    <property type="match status" value="1"/>
</dbReference>
<dbReference type="InterPro" id="IPR050154">
    <property type="entry name" value="UbiB_kinase"/>
</dbReference>
<sequence>MVIFRALTIFAIAWRFCLDDIVLSRLPYFWSRFWRRWRRSATPPPARLRMALEHLGPIFIKFGQLLSTRPDLLPAEYIVELSRLQDRVPPHSTVEIRASLENALGCTIADVFSEFDEIPLGSASVAQVHRARLQGSGEEVAVKILRPGVRRRIQRDLRLMRSFAWWAQTLLKHGERLHPQEVVEEFARHLGNETQLLREASNCTQIGRNLVSSPFIVAPKVHWPLCRDDVMVMEYLPAIPISNHAALREAGVDFSRLAKNGIELFFTQVFRDSFFHADMHPGNVHVDVQGRFVLLDYGIVGSLTDFDKEYLARNFIAFFNQDYRAVAQMHVDAGWTPPDTPVTAFENDIRAVCEPIFSRPLKEISFGRFLLQMFQVARQYKLELQPQLLLLQKTLLNVEGMGRELAPDINLWDTAKPFLEKWARQQYSTRRVISVLRGQAPDWLAVVNDLPLAARLLLRRAKQESLVNNEAIRLSRSRSRWRTAAISSVIALLVCLSLLLD</sequence>
<keyword evidence="3" id="KW-1003">Cell membrane</keyword>
<evidence type="ECO:0000256" key="6">
    <source>
        <dbReference type="ARBA" id="ARBA00022692"/>
    </source>
</evidence>
<evidence type="ECO:0000256" key="5">
    <source>
        <dbReference type="ARBA" id="ARBA00022688"/>
    </source>
</evidence>
<keyword evidence="12" id="KW-1185">Reference proteome</keyword>
<dbReference type="NCBIfam" id="TIGR01982">
    <property type="entry name" value="UbiB"/>
    <property type="match status" value="1"/>
</dbReference>
<dbReference type="Pfam" id="PF03109">
    <property type="entry name" value="ABC1"/>
    <property type="match status" value="1"/>
</dbReference>
<evidence type="ECO:0000256" key="4">
    <source>
        <dbReference type="ARBA" id="ARBA00022519"/>
    </source>
</evidence>
<keyword evidence="4" id="KW-0997">Cell inner membrane</keyword>
<evidence type="ECO:0000313" key="11">
    <source>
        <dbReference type="EMBL" id="MDM5147223.1"/>
    </source>
</evidence>
<feature type="transmembrane region" description="Helical" evidence="9">
    <location>
        <begin position="481"/>
        <end position="500"/>
    </location>
</feature>
<name>A0ABT7QKI9_9GAMM</name>
<dbReference type="Proteomes" id="UP001168167">
    <property type="component" value="Unassembled WGS sequence"/>
</dbReference>
<accession>A0ABT7QKI9</accession>
<dbReference type="InterPro" id="IPR011009">
    <property type="entry name" value="Kinase-like_dom_sf"/>
</dbReference>
<proteinExistence type="inferred from homology"/>
<evidence type="ECO:0000256" key="1">
    <source>
        <dbReference type="ARBA" id="ARBA00005020"/>
    </source>
</evidence>
<dbReference type="PANTHER" id="PTHR10566">
    <property type="entry name" value="CHAPERONE-ACTIVITY OF BC1 COMPLEX CABC1 -RELATED"/>
    <property type="match status" value="1"/>
</dbReference>
<evidence type="ECO:0000256" key="3">
    <source>
        <dbReference type="ARBA" id="ARBA00022475"/>
    </source>
</evidence>
<evidence type="ECO:0000256" key="8">
    <source>
        <dbReference type="ARBA" id="ARBA00023136"/>
    </source>
</evidence>
<evidence type="ECO:0000313" key="12">
    <source>
        <dbReference type="Proteomes" id="UP001168167"/>
    </source>
</evidence>
<evidence type="ECO:0000256" key="7">
    <source>
        <dbReference type="ARBA" id="ARBA00022989"/>
    </source>
</evidence>
<keyword evidence="7 9" id="KW-1133">Transmembrane helix</keyword>
<dbReference type="SUPFAM" id="SSF56112">
    <property type="entry name" value="Protein kinase-like (PK-like)"/>
    <property type="match status" value="1"/>
</dbReference>
<dbReference type="InterPro" id="IPR004147">
    <property type="entry name" value="ABC1_dom"/>
</dbReference>
<keyword evidence="5" id="KW-0831">Ubiquinone biosynthesis</keyword>
<comment type="similarity">
    <text evidence="2">Belongs to the protein kinase superfamily. ADCK protein kinase family.</text>
</comment>
<dbReference type="PROSITE" id="PS50011">
    <property type="entry name" value="PROTEIN_KINASE_DOM"/>
    <property type="match status" value="1"/>
</dbReference>
<dbReference type="InterPro" id="IPR010232">
    <property type="entry name" value="UbiB"/>
</dbReference>
<comment type="pathway">
    <text evidence="1">Cofactor biosynthesis; ubiquinone biosynthesis [regulation].</text>
</comment>
<reference evidence="11" key="2">
    <citation type="journal article" date="2023" name="Microbiome">
        <title>Synthase-selected sorting approach identifies a beta-lactone synthase in a nudibranch symbiotic bacterium.</title>
        <authorList>
            <person name="Dzunkova M."/>
            <person name="La Clair J.J."/>
            <person name="Tyml T."/>
            <person name="Doud D."/>
            <person name="Schulz F."/>
            <person name="Piquer-Esteban S."/>
            <person name="Porcel Sanchis D."/>
            <person name="Osborn A."/>
            <person name="Robinson D."/>
            <person name="Louie K.B."/>
            <person name="Bowen B.P."/>
            <person name="Bowers R.M."/>
            <person name="Lee J."/>
            <person name="Arnau V."/>
            <person name="Diaz-Villanueva W."/>
            <person name="Stepanauskas R."/>
            <person name="Gosliner T."/>
            <person name="Date S.V."/>
            <person name="Northen T.R."/>
            <person name="Cheng J.F."/>
            <person name="Burkart M.D."/>
            <person name="Woyke T."/>
        </authorList>
    </citation>
    <scope>NUCLEOTIDE SEQUENCE</scope>
    <source>
        <strain evidence="11">Df01</strain>
    </source>
</reference>